<evidence type="ECO:0000313" key="2">
    <source>
        <dbReference type="Proteomes" id="UP001497512"/>
    </source>
</evidence>
<organism evidence="1 2">
    <name type="scientific">Sphagnum troendelagicum</name>
    <dbReference type="NCBI Taxonomy" id="128251"/>
    <lineage>
        <taxon>Eukaryota</taxon>
        <taxon>Viridiplantae</taxon>
        <taxon>Streptophyta</taxon>
        <taxon>Embryophyta</taxon>
        <taxon>Bryophyta</taxon>
        <taxon>Sphagnophytina</taxon>
        <taxon>Sphagnopsida</taxon>
        <taxon>Sphagnales</taxon>
        <taxon>Sphagnaceae</taxon>
        <taxon>Sphagnum</taxon>
    </lineage>
</organism>
<name>A0ABP0TGD7_9BRYO</name>
<protein>
    <submittedName>
        <fullName evidence="1">Uncharacterized protein</fullName>
    </submittedName>
</protein>
<dbReference type="EMBL" id="OZ019903">
    <property type="protein sequence ID" value="CAK9195830.1"/>
    <property type="molecule type" value="Genomic_DNA"/>
</dbReference>
<proteinExistence type="predicted"/>
<dbReference type="Proteomes" id="UP001497512">
    <property type="component" value="Chromosome 11"/>
</dbReference>
<sequence length="137" mass="15746">MGHSLLHRVPDYVARPGLMPEPSALPALVQKSGIEYLLSYCVGEDRSFRHRQDSDEACKFGDVLHFYRHHRSGGPLYEGVRHFYLKNFAELARYDGESSFVPKLLVQIGELYLDRVREECFCFLLVRVEVRIVSGEG</sequence>
<accession>A0ABP0TGD7</accession>
<keyword evidence="2" id="KW-1185">Reference proteome</keyword>
<evidence type="ECO:0000313" key="1">
    <source>
        <dbReference type="EMBL" id="CAK9195830.1"/>
    </source>
</evidence>
<reference evidence="1" key="1">
    <citation type="submission" date="2024-02" db="EMBL/GenBank/DDBJ databases">
        <authorList>
            <consortium name="ELIXIR-Norway"/>
            <consortium name="Elixir Norway"/>
        </authorList>
    </citation>
    <scope>NUCLEOTIDE SEQUENCE</scope>
</reference>
<gene>
    <name evidence="1" type="ORF">CSSPTR1EN2_LOCUS3169</name>
</gene>